<organism evidence="4 5">
    <name type="scientific">Candidatus Accumulibacter proximus</name>
    <dbReference type="NCBI Taxonomy" id="2954385"/>
    <lineage>
        <taxon>Bacteria</taxon>
        <taxon>Pseudomonadati</taxon>
        <taxon>Pseudomonadota</taxon>
        <taxon>Betaproteobacteria</taxon>
        <taxon>Candidatus Accumulibacter</taxon>
    </lineage>
</organism>
<dbReference type="CDD" id="cd06223">
    <property type="entry name" value="PRTases_typeI"/>
    <property type="match status" value="1"/>
</dbReference>
<dbReference type="NCBIfam" id="NF006605">
    <property type="entry name" value="PRK09162.1"/>
    <property type="match status" value="1"/>
</dbReference>
<dbReference type="PANTHER" id="PTHR43340:SF1">
    <property type="entry name" value="HYPOXANTHINE PHOSPHORIBOSYLTRANSFERASE"/>
    <property type="match status" value="1"/>
</dbReference>
<reference evidence="4 5" key="1">
    <citation type="submission" date="2020-10" db="EMBL/GenBank/DDBJ databases">
        <title>Connecting structure to function with the recovery of over 1000 high-quality activated sludge metagenome-assembled genomes encoding full-length rRNA genes using long-read sequencing.</title>
        <authorList>
            <person name="Singleton C.M."/>
            <person name="Petriglieri F."/>
            <person name="Kristensen J.M."/>
            <person name="Kirkegaard R.H."/>
            <person name="Michaelsen T.Y."/>
            <person name="Andersen M.H."/>
            <person name="Karst S.M."/>
            <person name="Dueholm M.S."/>
            <person name="Nielsen P.H."/>
            <person name="Albertsen M."/>
        </authorList>
    </citation>
    <scope>NUCLEOTIDE SEQUENCE [LARGE SCALE GENOMIC DNA]</scope>
    <source>
        <strain evidence="4">EsbW_18-Q3-R4-48_BATAC.285</strain>
    </source>
</reference>
<dbReference type="GO" id="GO:0004422">
    <property type="term" value="F:hypoxanthine phosphoribosyltransferase activity"/>
    <property type="evidence" value="ECO:0007669"/>
    <property type="project" value="TreeGrafter"/>
</dbReference>
<evidence type="ECO:0000256" key="1">
    <source>
        <dbReference type="ARBA" id="ARBA00048811"/>
    </source>
</evidence>
<gene>
    <name evidence="4" type="ORF">IPJ27_06085</name>
</gene>
<dbReference type="GO" id="GO:0005829">
    <property type="term" value="C:cytosol"/>
    <property type="evidence" value="ECO:0007669"/>
    <property type="project" value="TreeGrafter"/>
</dbReference>
<dbReference type="AlphaFoldDB" id="A0A935UF84"/>
<dbReference type="InterPro" id="IPR050408">
    <property type="entry name" value="HGPRT"/>
</dbReference>
<keyword evidence="4" id="KW-0328">Glycosyltransferase</keyword>
<evidence type="ECO:0000256" key="2">
    <source>
        <dbReference type="ARBA" id="ARBA00049402"/>
    </source>
</evidence>
<dbReference type="GO" id="GO:0032263">
    <property type="term" value="P:GMP salvage"/>
    <property type="evidence" value="ECO:0007669"/>
    <property type="project" value="TreeGrafter"/>
</dbReference>
<evidence type="ECO:0000313" key="5">
    <source>
        <dbReference type="Proteomes" id="UP000697998"/>
    </source>
</evidence>
<dbReference type="EC" id="2.4.2.8" evidence="4"/>
<dbReference type="InterPro" id="IPR029057">
    <property type="entry name" value="PRTase-like"/>
</dbReference>
<comment type="catalytic activity">
    <reaction evidence="1">
        <text>GMP + diphosphate = guanine + 5-phospho-alpha-D-ribose 1-diphosphate</text>
        <dbReference type="Rhea" id="RHEA:25424"/>
        <dbReference type="ChEBI" id="CHEBI:16235"/>
        <dbReference type="ChEBI" id="CHEBI:33019"/>
        <dbReference type="ChEBI" id="CHEBI:58017"/>
        <dbReference type="ChEBI" id="CHEBI:58115"/>
        <dbReference type="EC" id="2.4.2.8"/>
    </reaction>
    <physiologicalReaction direction="right-to-left" evidence="1">
        <dbReference type="Rhea" id="RHEA:25426"/>
    </physiologicalReaction>
</comment>
<accession>A0A935UF84</accession>
<dbReference type="GO" id="GO:0006178">
    <property type="term" value="P:guanine salvage"/>
    <property type="evidence" value="ECO:0007669"/>
    <property type="project" value="TreeGrafter"/>
</dbReference>
<dbReference type="GO" id="GO:0032264">
    <property type="term" value="P:IMP salvage"/>
    <property type="evidence" value="ECO:0007669"/>
    <property type="project" value="TreeGrafter"/>
</dbReference>
<dbReference type="PANTHER" id="PTHR43340">
    <property type="entry name" value="HYPOXANTHINE-GUANINE PHOSPHORIBOSYLTRANSFERASE"/>
    <property type="match status" value="1"/>
</dbReference>
<evidence type="ECO:0000313" key="4">
    <source>
        <dbReference type="EMBL" id="MBK7674362.1"/>
    </source>
</evidence>
<sequence length="182" mass="19792">MSDPRQAMAILAAADIIHSADTVAAAVSRVACQVAERLRERNPLLLCVMNGGVPFAGQLMTQLTFPLDFDYVHVTRYGQHTAGGALSWRAEPSTPVSGRTVLLVDDILDEGLTLAAIRERLLQRGADACYTAVLADKLIGRKKPIAADFVALTVPDRFLFGYGMDVFGAWRNLPAIYAMRDD</sequence>
<dbReference type="GO" id="GO:0000287">
    <property type="term" value="F:magnesium ion binding"/>
    <property type="evidence" value="ECO:0007669"/>
    <property type="project" value="TreeGrafter"/>
</dbReference>
<protein>
    <submittedName>
        <fullName evidence="4">Hypoxanthine-guanine phosphoribosyltransferase</fullName>
        <ecNumber evidence="4">2.4.2.8</ecNumber>
    </submittedName>
</protein>
<dbReference type="GO" id="GO:0046100">
    <property type="term" value="P:hypoxanthine metabolic process"/>
    <property type="evidence" value="ECO:0007669"/>
    <property type="project" value="TreeGrafter"/>
</dbReference>
<keyword evidence="4" id="KW-0808">Transferase</keyword>
<dbReference type="Pfam" id="PF00156">
    <property type="entry name" value="Pribosyltran"/>
    <property type="match status" value="1"/>
</dbReference>
<feature type="domain" description="Phosphoribosyltransferase" evidence="3">
    <location>
        <begin position="15"/>
        <end position="165"/>
    </location>
</feature>
<name>A0A935UF84_9PROT</name>
<comment type="caution">
    <text evidence="4">The sequence shown here is derived from an EMBL/GenBank/DDBJ whole genome shotgun (WGS) entry which is preliminary data.</text>
</comment>
<dbReference type="InterPro" id="IPR000836">
    <property type="entry name" value="PRTase_dom"/>
</dbReference>
<dbReference type="SUPFAM" id="SSF53271">
    <property type="entry name" value="PRTase-like"/>
    <property type="match status" value="1"/>
</dbReference>
<proteinExistence type="predicted"/>
<dbReference type="Gene3D" id="3.40.50.2020">
    <property type="match status" value="1"/>
</dbReference>
<dbReference type="Proteomes" id="UP000697998">
    <property type="component" value="Unassembled WGS sequence"/>
</dbReference>
<comment type="catalytic activity">
    <reaction evidence="2">
        <text>IMP + diphosphate = hypoxanthine + 5-phospho-alpha-D-ribose 1-diphosphate</text>
        <dbReference type="Rhea" id="RHEA:17973"/>
        <dbReference type="ChEBI" id="CHEBI:17368"/>
        <dbReference type="ChEBI" id="CHEBI:33019"/>
        <dbReference type="ChEBI" id="CHEBI:58017"/>
        <dbReference type="ChEBI" id="CHEBI:58053"/>
        <dbReference type="EC" id="2.4.2.8"/>
    </reaction>
    <physiologicalReaction direction="right-to-left" evidence="2">
        <dbReference type="Rhea" id="RHEA:17975"/>
    </physiologicalReaction>
</comment>
<dbReference type="EMBL" id="JADJMH010000004">
    <property type="protein sequence ID" value="MBK7674362.1"/>
    <property type="molecule type" value="Genomic_DNA"/>
</dbReference>
<evidence type="ECO:0000259" key="3">
    <source>
        <dbReference type="Pfam" id="PF00156"/>
    </source>
</evidence>